<evidence type="ECO:0000256" key="2">
    <source>
        <dbReference type="ARBA" id="ARBA00022723"/>
    </source>
</evidence>
<comment type="caution">
    <text evidence="5">The sequence shown here is derived from an EMBL/GenBank/DDBJ whole genome shotgun (WGS) entry which is preliminary data.</text>
</comment>
<gene>
    <name evidence="5" type="ORF">W7K_07390</name>
</gene>
<dbReference type="RefSeq" id="WP_010485547.1">
    <property type="nucleotide sequence ID" value="NZ_AJLO02000015.1"/>
</dbReference>
<evidence type="ECO:0000256" key="3">
    <source>
        <dbReference type="ARBA" id="ARBA00022833"/>
    </source>
</evidence>
<proteinExistence type="inferred from homology"/>
<evidence type="ECO:0000256" key="1">
    <source>
        <dbReference type="ARBA" id="ARBA00005495"/>
    </source>
</evidence>
<dbReference type="AlphaFoldDB" id="A0A0L8ACN6"/>
<dbReference type="GO" id="GO:0016846">
    <property type="term" value="F:carbon-sulfur lyase activity"/>
    <property type="evidence" value="ECO:0007669"/>
    <property type="project" value="InterPro"/>
</dbReference>
<dbReference type="InterPro" id="IPR006913">
    <property type="entry name" value="CENP-V/GFA"/>
</dbReference>
<evidence type="ECO:0000313" key="5">
    <source>
        <dbReference type="EMBL" id="KOF00159.1"/>
    </source>
</evidence>
<comment type="similarity">
    <text evidence="1">Belongs to the Gfa family.</text>
</comment>
<dbReference type="SUPFAM" id="SSF51316">
    <property type="entry name" value="Mss4-like"/>
    <property type="match status" value="1"/>
</dbReference>
<feature type="domain" description="CENP-V/GFA" evidence="4">
    <location>
        <begin position="10"/>
        <end position="40"/>
    </location>
</feature>
<evidence type="ECO:0000259" key="4">
    <source>
        <dbReference type="Pfam" id="PF04828"/>
    </source>
</evidence>
<name>A0A0L8ACN6_9GAMM</name>
<sequence>MQMPSHQSLACACGQVRLTATGRPIATVECCCDSCRKAGAMLQALPRAPAVLGRHGQTLFVMHRKDRVSIDAGHAMLRALRLSSRGGSRRVLAGCCNTPLFLEFSGGHWLSLYGLLWPASTRPAVEMRTMVSDVPDASVLPDDVPNLKTRSLRFYARLMKAWIAMGFRSPRIEVTGDTHA</sequence>
<evidence type="ECO:0000313" key="6">
    <source>
        <dbReference type="Proteomes" id="UP000036890"/>
    </source>
</evidence>
<keyword evidence="3" id="KW-0862">Zinc</keyword>
<reference evidence="5 6" key="1">
    <citation type="journal article" date="2012" name="J. Bacteriol.">
        <title>Genome sequence of a novel nicotine-degrading strain, Pseudomonas geniculata N1.</title>
        <authorList>
            <person name="Tang H."/>
            <person name="Yu H."/>
            <person name="Tai C."/>
            <person name="Huang K."/>
            <person name="Liu Y."/>
            <person name="Wang L."/>
            <person name="Yao Y."/>
            <person name="Wu G."/>
            <person name="Xu P."/>
        </authorList>
    </citation>
    <scope>NUCLEOTIDE SEQUENCE [LARGE SCALE GENOMIC DNA]</scope>
    <source>
        <strain evidence="5 6">N1</strain>
    </source>
</reference>
<dbReference type="Gene3D" id="3.90.1590.10">
    <property type="entry name" value="glutathione-dependent formaldehyde- activating enzyme (gfa)"/>
    <property type="match status" value="1"/>
</dbReference>
<keyword evidence="2" id="KW-0479">Metal-binding</keyword>
<dbReference type="Pfam" id="PF04828">
    <property type="entry name" value="GFA"/>
    <property type="match status" value="1"/>
</dbReference>
<organism evidence="5 6">
    <name type="scientific">Stenotrophomonas geniculata N1</name>
    <dbReference type="NCBI Taxonomy" id="1167641"/>
    <lineage>
        <taxon>Bacteria</taxon>
        <taxon>Pseudomonadati</taxon>
        <taxon>Pseudomonadota</taxon>
        <taxon>Gammaproteobacteria</taxon>
        <taxon>Lysobacterales</taxon>
        <taxon>Lysobacteraceae</taxon>
        <taxon>Stenotrophomonas</taxon>
    </lineage>
</organism>
<dbReference type="OrthoDB" id="4188830at2"/>
<accession>A0A0L8ACN6</accession>
<dbReference type="GO" id="GO:0046872">
    <property type="term" value="F:metal ion binding"/>
    <property type="evidence" value="ECO:0007669"/>
    <property type="project" value="UniProtKB-KW"/>
</dbReference>
<dbReference type="InterPro" id="IPR011057">
    <property type="entry name" value="Mss4-like_sf"/>
</dbReference>
<dbReference type="EMBL" id="AJLO02000015">
    <property type="protein sequence ID" value="KOF00159.1"/>
    <property type="molecule type" value="Genomic_DNA"/>
</dbReference>
<protein>
    <recommendedName>
        <fullName evidence="4">CENP-V/GFA domain-containing protein</fullName>
    </recommendedName>
</protein>
<dbReference type="Proteomes" id="UP000036890">
    <property type="component" value="Unassembled WGS sequence"/>
</dbReference>